<proteinExistence type="predicted"/>
<sequence length="96" mass="10277">MCTQCESGYYSGGYNQGCLGTSSIPVTSLSNTTTKGQTIVTTHTTRKTILQRKQTLSLEIATPPKNIQSTASSSTTSSHSDSSYQEAPQSGKYYLV</sequence>
<evidence type="ECO:0000313" key="2">
    <source>
        <dbReference type="EMBL" id="KAH3804051.1"/>
    </source>
</evidence>
<dbReference type="Proteomes" id="UP000828390">
    <property type="component" value="Unassembled WGS sequence"/>
</dbReference>
<dbReference type="EMBL" id="JAIWYP010000006">
    <property type="protein sequence ID" value="KAH3804051.1"/>
    <property type="molecule type" value="Genomic_DNA"/>
</dbReference>
<evidence type="ECO:0000313" key="3">
    <source>
        <dbReference type="Proteomes" id="UP000828390"/>
    </source>
</evidence>
<comment type="caution">
    <text evidence="2">The sequence shown here is derived from an EMBL/GenBank/DDBJ whole genome shotgun (WGS) entry which is preliminary data.</text>
</comment>
<protein>
    <submittedName>
        <fullName evidence="2">Uncharacterized protein</fullName>
    </submittedName>
</protein>
<reference evidence="2" key="2">
    <citation type="submission" date="2020-11" db="EMBL/GenBank/DDBJ databases">
        <authorList>
            <person name="McCartney M.A."/>
            <person name="Auch B."/>
            <person name="Kono T."/>
            <person name="Mallez S."/>
            <person name="Becker A."/>
            <person name="Gohl D.M."/>
            <person name="Silverstein K.A.T."/>
            <person name="Koren S."/>
            <person name="Bechman K.B."/>
            <person name="Herman A."/>
            <person name="Abrahante J.E."/>
            <person name="Garbe J."/>
        </authorList>
    </citation>
    <scope>NUCLEOTIDE SEQUENCE</scope>
    <source>
        <strain evidence="2">Duluth1</strain>
        <tissue evidence="2">Whole animal</tissue>
    </source>
</reference>
<gene>
    <name evidence="2" type="ORF">DPMN_132328</name>
</gene>
<organism evidence="2 3">
    <name type="scientific">Dreissena polymorpha</name>
    <name type="common">Zebra mussel</name>
    <name type="synonym">Mytilus polymorpha</name>
    <dbReference type="NCBI Taxonomy" id="45954"/>
    <lineage>
        <taxon>Eukaryota</taxon>
        <taxon>Metazoa</taxon>
        <taxon>Spiralia</taxon>
        <taxon>Lophotrochozoa</taxon>
        <taxon>Mollusca</taxon>
        <taxon>Bivalvia</taxon>
        <taxon>Autobranchia</taxon>
        <taxon>Heteroconchia</taxon>
        <taxon>Euheterodonta</taxon>
        <taxon>Imparidentia</taxon>
        <taxon>Neoheterodontei</taxon>
        <taxon>Myida</taxon>
        <taxon>Dreissenoidea</taxon>
        <taxon>Dreissenidae</taxon>
        <taxon>Dreissena</taxon>
    </lineage>
</organism>
<feature type="compositionally biased region" description="Low complexity" evidence="1">
    <location>
        <begin position="69"/>
        <end position="83"/>
    </location>
</feature>
<reference evidence="2" key="1">
    <citation type="journal article" date="2019" name="bioRxiv">
        <title>The Genome of the Zebra Mussel, Dreissena polymorpha: A Resource for Invasive Species Research.</title>
        <authorList>
            <person name="McCartney M.A."/>
            <person name="Auch B."/>
            <person name="Kono T."/>
            <person name="Mallez S."/>
            <person name="Zhang Y."/>
            <person name="Obille A."/>
            <person name="Becker A."/>
            <person name="Abrahante J.E."/>
            <person name="Garbe J."/>
            <person name="Badalamenti J.P."/>
            <person name="Herman A."/>
            <person name="Mangelson H."/>
            <person name="Liachko I."/>
            <person name="Sullivan S."/>
            <person name="Sone E.D."/>
            <person name="Koren S."/>
            <person name="Silverstein K.A.T."/>
            <person name="Beckman K.B."/>
            <person name="Gohl D.M."/>
        </authorList>
    </citation>
    <scope>NUCLEOTIDE SEQUENCE</scope>
    <source>
        <strain evidence="2">Duluth1</strain>
        <tissue evidence="2">Whole animal</tissue>
    </source>
</reference>
<feature type="region of interest" description="Disordered" evidence="1">
    <location>
        <begin position="60"/>
        <end position="96"/>
    </location>
</feature>
<keyword evidence="3" id="KW-1185">Reference proteome</keyword>
<name>A0A9D4J8S3_DREPO</name>
<accession>A0A9D4J8S3</accession>
<evidence type="ECO:0000256" key="1">
    <source>
        <dbReference type="SAM" id="MobiDB-lite"/>
    </source>
</evidence>
<dbReference type="AlphaFoldDB" id="A0A9D4J8S3"/>